<dbReference type="EMBL" id="MU863627">
    <property type="protein sequence ID" value="KAK4104014.1"/>
    <property type="molecule type" value="Genomic_DNA"/>
</dbReference>
<gene>
    <name evidence="1" type="ORF">N658DRAFT_239174</name>
</gene>
<dbReference type="InterPro" id="IPR050275">
    <property type="entry name" value="PGM_Phosphatase"/>
</dbReference>
<evidence type="ECO:0000313" key="1">
    <source>
        <dbReference type="EMBL" id="KAK4104014.1"/>
    </source>
</evidence>
<evidence type="ECO:0000313" key="2">
    <source>
        <dbReference type="Proteomes" id="UP001305647"/>
    </source>
</evidence>
<dbReference type="SUPFAM" id="SSF53254">
    <property type="entry name" value="Phosphoglycerate mutase-like"/>
    <property type="match status" value="1"/>
</dbReference>
<organism evidence="1 2">
    <name type="scientific">Parathielavia hyrcaniae</name>
    <dbReference type="NCBI Taxonomy" id="113614"/>
    <lineage>
        <taxon>Eukaryota</taxon>
        <taxon>Fungi</taxon>
        <taxon>Dikarya</taxon>
        <taxon>Ascomycota</taxon>
        <taxon>Pezizomycotina</taxon>
        <taxon>Sordariomycetes</taxon>
        <taxon>Sordariomycetidae</taxon>
        <taxon>Sordariales</taxon>
        <taxon>Chaetomiaceae</taxon>
        <taxon>Parathielavia</taxon>
    </lineage>
</organism>
<dbReference type="GO" id="GO:0016791">
    <property type="term" value="F:phosphatase activity"/>
    <property type="evidence" value="ECO:0007669"/>
    <property type="project" value="TreeGrafter"/>
</dbReference>
<dbReference type="PANTHER" id="PTHR48100">
    <property type="entry name" value="BROAD-SPECIFICITY PHOSPHATASE YOR283W-RELATED"/>
    <property type="match status" value="1"/>
</dbReference>
<dbReference type="SMART" id="SM00855">
    <property type="entry name" value="PGAM"/>
    <property type="match status" value="1"/>
</dbReference>
<name>A0AAN6Q881_9PEZI</name>
<dbReference type="InterPro" id="IPR013078">
    <property type="entry name" value="His_Pase_superF_clade-1"/>
</dbReference>
<dbReference type="Gene3D" id="3.40.50.1240">
    <property type="entry name" value="Phosphoglycerate mutase-like"/>
    <property type="match status" value="1"/>
</dbReference>
<accession>A0AAN6Q881</accession>
<dbReference type="InterPro" id="IPR029033">
    <property type="entry name" value="His_PPase_superfam"/>
</dbReference>
<dbReference type="GO" id="GO:0005737">
    <property type="term" value="C:cytoplasm"/>
    <property type="evidence" value="ECO:0007669"/>
    <property type="project" value="TreeGrafter"/>
</dbReference>
<sequence length="329" mass="36593">MTLGKSKLNYTAVTGFFEHDAQPGPPFLATTLPGLGLIDQVYETDEEFDPQREKTAWERFAHYLNHLNRPGSRAVYKLLYAARHGQGFHNVMEAEVGTAFWESHWAKLDGNDKMTWADARLTAAGIRQADDMKAFWAAAAANLKLPLPRRHYTSPLARCLETCERAFAGLTLPPSSATAGEVQVQVQPPPPPPPPPFEPLVKELLRERLGIHTCDRRRTGSWIRSNFPCFELEPRFAEEDGLWRSDVRETLEEHVVRVEGFLDDVFSSHEVVLPIVSVTAHCGTFEALCRLIGHPEVKSAPGSIVPFLVKAKAVVGFDEGSVDGSRIAN</sequence>
<dbReference type="AlphaFoldDB" id="A0AAN6Q881"/>
<dbReference type="PANTHER" id="PTHR48100:SF1">
    <property type="entry name" value="HISTIDINE PHOSPHATASE FAMILY PROTEIN-RELATED"/>
    <property type="match status" value="1"/>
</dbReference>
<keyword evidence="2" id="KW-1185">Reference proteome</keyword>
<protein>
    <submittedName>
        <fullName evidence="1">Phosphoglycerate mutase-like protein</fullName>
    </submittedName>
</protein>
<reference evidence="1" key="1">
    <citation type="journal article" date="2023" name="Mol. Phylogenet. Evol.">
        <title>Genome-scale phylogeny and comparative genomics of the fungal order Sordariales.</title>
        <authorList>
            <person name="Hensen N."/>
            <person name="Bonometti L."/>
            <person name="Westerberg I."/>
            <person name="Brannstrom I.O."/>
            <person name="Guillou S."/>
            <person name="Cros-Aarteil S."/>
            <person name="Calhoun S."/>
            <person name="Haridas S."/>
            <person name="Kuo A."/>
            <person name="Mondo S."/>
            <person name="Pangilinan J."/>
            <person name="Riley R."/>
            <person name="LaButti K."/>
            <person name="Andreopoulos B."/>
            <person name="Lipzen A."/>
            <person name="Chen C."/>
            <person name="Yan M."/>
            <person name="Daum C."/>
            <person name="Ng V."/>
            <person name="Clum A."/>
            <person name="Steindorff A."/>
            <person name="Ohm R.A."/>
            <person name="Martin F."/>
            <person name="Silar P."/>
            <person name="Natvig D.O."/>
            <person name="Lalanne C."/>
            <person name="Gautier V."/>
            <person name="Ament-Velasquez S.L."/>
            <person name="Kruys A."/>
            <person name="Hutchinson M.I."/>
            <person name="Powell A.J."/>
            <person name="Barry K."/>
            <person name="Miller A.N."/>
            <person name="Grigoriev I.V."/>
            <person name="Debuchy R."/>
            <person name="Gladieux P."/>
            <person name="Hiltunen Thoren M."/>
            <person name="Johannesson H."/>
        </authorList>
    </citation>
    <scope>NUCLEOTIDE SEQUENCE</scope>
    <source>
        <strain evidence="1">CBS 757.83</strain>
    </source>
</reference>
<comment type="caution">
    <text evidence="1">The sequence shown here is derived from an EMBL/GenBank/DDBJ whole genome shotgun (WGS) entry which is preliminary data.</text>
</comment>
<dbReference type="Proteomes" id="UP001305647">
    <property type="component" value="Unassembled WGS sequence"/>
</dbReference>
<reference evidence="1" key="2">
    <citation type="submission" date="2023-05" db="EMBL/GenBank/DDBJ databases">
        <authorList>
            <consortium name="Lawrence Berkeley National Laboratory"/>
            <person name="Steindorff A."/>
            <person name="Hensen N."/>
            <person name="Bonometti L."/>
            <person name="Westerberg I."/>
            <person name="Brannstrom I.O."/>
            <person name="Guillou S."/>
            <person name="Cros-Aarteil S."/>
            <person name="Calhoun S."/>
            <person name="Haridas S."/>
            <person name="Kuo A."/>
            <person name="Mondo S."/>
            <person name="Pangilinan J."/>
            <person name="Riley R."/>
            <person name="Labutti K."/>
            <person name="Andreopoulos B."/>
            <person name="Lipzen A."/>
            <person name="Chen C."/>
            <person name="Yanf M."/>
            <person name="Daum C."/>
            <person name="Ng V."/>
            <person name="Clum A."/>
            <person name="Ohm R."/>
            <person name="Martin F."/>
            <person name="Silar P."/>
            <person name="Natvig D."/>
            <person name="Lalanne C."/>
            <person name="Gautier V."/>
            <person name="Ament-Velasquez S.L."/>
            <person name="Kruys A."/>
            <person name="Hutchinson M.I."/>
            <person name="Powell A.J."/>
            <person name="Barry K."/>
            <person name="Miller A.N."/>
            <person name="Grigoriev I.V."/>
            <person name="Debuchy R."/>
            <person name="Gladieux P."/>
            <person name="Thoren M.H."/>
            <person name="Johannesson H."/>
        </authorList>
    </citation>
    <scope>NUCLEOTIDE SEQUENCE</scope>
    <source>
        <strain evidence="1">CBS 757.83</strain>
    </source>
</reference>
<proteinExistence type="predicted"/>